<feature type="transmembrane region" description="Helical" evidence="10">
    <location>
        <begin position="46"/>
        <end position="65"/>
    </location>
</feature>
<evidence type="ECO:0000256" key="4">
    <source>
        <dbReference type="ARBA" id="ARBA00022692"/>
    </source>
</evidence>
<keyword evidence="7 10" id="KW-0472">Membrane</keyword>
<sequence length="149" mass="17146">MYDIKKDKPFYHTLRTLIFSLLYSTNHDKKYMSLSWQLNILTKKCMGLYSLIAALLFGSLINQIHNNENTVGGIIVFVGFFVGIFILCHAGEKIAQLNSEITDAVYNSSWYLLEVETRKDIIFILMSRNIKLYLEALPLGQLNFALLIM</sequence>
<dbReference type="Pfam" id="PF02949">
    <property type="entry name" value="7tm_6"/>
    <property type="match status" value="1"/>
</dbReference>
<evidence type="ECO:0000256" key="7">
    <source>
        <dbReference type="ARBA" id="ARBA00023136"/>
    </source>
</evidence>
<keyword evidence="2" id="KW-1003">Cell membrane</keyword>
<dbReference type="PANTHER" id="PTHR21137:SF35">
    <property type="entry name" value="ODORANT RECEPTOR 19A-RELATED"/>
    <property type="match status" value="1"/>
</dbReference>
<protein>
    <submittedName>
        <fullName evidence="11">Uncharacterized protein LOC114342025</fullName>
    </submittedName>
</protein>
<keyword evidence="3" id="KW-0716">Sensory transduction</keyword>
<feature type="transmembrane region" description="Helical" evidence="10">
    <location>
        <begin position="71"/>
        <end position="90"/>
    </location>
</feature>
<gene>
    <name evidence="11" type="primary">LOC114342025</name>
</gene>
<evidence type="ECO:0000256" key="6">
    <source>
        <dbReference type="ARBA" id="ARBA00022989"/>
    </source>
</evidence>
<evidence type="ECO:0000256" key="10">
    <source>
        <dbReference type="SAM" id="Phobius"/>
    </source>
</evidence>
<evidence type="ECO:0000256" key="9">
    <source>
        <dbReference type="ARBA" id="ARBA00023224"/>
    </source>
</evidence>
<dbReference type="PANTHER" id="PTHR21137">
    <property type="entry name" value="ODORANT RECEPTOR"/>
    <property type="match status" value="1"/>
</dbReference>
<keyword evidence="5" id="KW-0552">Olfaction</keyword>
<name>A0A6P7GTD8_DIAVI</name>
<evidence type="ECO:0000313" key="11">
    <source>
        <dbReference type="RefSeq" id="XP_028148623.1"/>
    </source>
</evidence>
<feature type="non-terminal residue" evidence="11">
    <location>
        <position position="149"/>
    </location>
</feature>
<keyword evidence="8" id="KW-0675">Receptor</keyword>
<dbReference type="InParanoid" id="A0A6P7GTD8"/>
<evidence type="ECO:0000256" key="2">
    <source>
        <dbReference type="ARBA" id="ARBA00022475"/>
    </source>
</evidence>
<dbReference type="InterPro" id="IPR004117">
    <property type="entry name" value="7tm6_olfct_rcpt"/>
</dbReference>
<dbReference type="GO" id="GO:0004984">
    <property type="term" value="F:olfactory receptor activity"/>
    <property type="evidence" value="ECO:0007669"/>
    <property type="project" value="InterPro"/>
</dbReference>
<dbReference type="GO" id="GO:0005549">
    <property type="term" value="F:odorant binding"/>
    <property type="evidence" value="ECO:0007669"/>
    <property type="project" value="InterPro"/>
</dbReference>
<comment type="subcellular location">
    <subcellularLocation>
        <location evidence="1">Cell membrane</location>
        <topology evidence="1">Multi-pass membrane protein</topology>
    </subcellularLocation>
</comment>
<dbReference type="GO" id="GO:0007165">
    <property type="term" value="P:signal transduction"/>
    <property type="evidence" value="ECO:0007669"/>
    <property type="project" value="UniProtKB-KW"/>
</dbReference>
<organism evidence="11">
    <name type="scientific">Diabrotica virgifera virgifera</name>
    <name type="common">western corn rootworm</name>
    <dbReference type="NCBI Taxonomy" id="50390"/>
    <lineage>
        <taxon>Eukaryota</taxon>
        <taxon>Metazoa</taxon>
        <taxon>Ecdysozoa</taxon>
        <taxon>Arthropoda</taxon>
        <taxon>Hexapoda</taxon>
        <taxon>Insecta</taxon>
        <taxon>Pterygota</taxon>
        <taxon>Neoptera</taxon>
        <taxon>Endopterygota</taxon>
        <taxon>Coleoptera</taxon>
        <taxon>Polyphaga</taxon>
        <taxon>Cucujiformia</taxon>
        <taxon>Chrysomeloidea</taxon>
        <taxon>Chrysomelidae</taxon>
        <taxon>Galerucinae</taxon>
        <taxon>Diabroticina</taxon>
        <taxon>Diabroticites</taxon>
        <taxon>Diabrotica</taxon>
    </lineage>
</organism>
<keyword evidence="9" id="KW-0807">Transducer</keyword>
<evidence type="ECO:0000256" key="8">
    <source>
        <dbReference type="ARBA" id="ARBA00023170"/>
    </source>
</evidence>
<evidence type="ECO:0000256" key="5">
    <source>
        <dbReference type="ARBA" id="ARBA00022725"/>
    </source>
</evidence>
<dbReference type="RefSeq" id="XP_028148623.1">
    <property type="nucleotide sequence ID" value="XM_028292822.1"/>
</dbReference>
<evidence type="ECO:0000256" key="1">
    <source>
        <dbReference type="ARBA" id="ARBA00004651"/>
    </source>
</evidence>
<evidence type="ECO:0000256" key="3">
    <source>
        <dbReference type="ARBA" id="ARBA00022606"/>
    </source>
</evidence>
<keyword evidence="6 10" id="KW-1133">Transmembrane helix</keyword>
<dbReference type="GO" id="GO:0005886">
    <property type="term" value="C:plasma membrane"/>
    <property type="evidence" value="ECO:0007669"/>
    <property type="project" value="UniProtKB-SubCell"/>
</dbReference>
<reference evidence="11" key="1">
    <citation type="submission" date="2025-08" db="UniProtKB">
        <authorList>
            <consortium name="RefSeq"/>
        </authorList>
    </citation>
    <scope>IDENTIFICATION</scope>
    <source>
        <tissue evidence="11">Whole insect</tissue>
    </source>
</reference>
<dbReference type="AlphaFoldDB" id="A0A6P7GTD8"/>
<keyword evidence="4 10" id="KW-0812">Transmembrane</keyword>
<proteinExistence type="predicted"/>
<accession>A0A6P7GTD8</accession>